<organism evidence="9 10">
    <name type="scientific">Carnobacterium maltaromaticum LMA28</name>
    <dbReference type="NCBI Taxonomy" id="1234679"/>
    <lineage>
        <taxon>Bacteria</taxon>
        <taxon>Bacillati</taxon>
        <taxon>Bacillota</taxon>
        <taxon>Bacilli</taxon>
        <taxon>Lactobacillales</taxon>
        <taxon>Carnobacteriaceae</taxon>
        <taxon>Carnobacterium</taxon>
    </lineage>
</organism>
<dbReference type="RefSeq" id="WP_015075349.1">
    <property type="nucleotide sequence ID" value="NC_019425.2"/>
</dbReference>
<evidence type="ECO:0000256" key="3">
    <source>
        <dbReference type="ARBA" id="ARBA00022729"/>
    </source>
</evidence>
<reference evidence="10" key="1">
    <citation type="journal article" date="2013" name="Genome Announc.">
        <title>Complete Chromosome Sequence of Carnobacterium maltaromaticum LMA 28.</title>
        <authorList>
            <person name="Cailliez-Grimal C."/>
            <person name="Chaillou S."/>
            <person name="Anba-Mondoloni J."/>
            <person name="Loux V."/>
            <person name="Afzal M.I."/>
            <person name="Rahman A."/>
            <person name="Kergourlay G."/>
            <person name="Champomier-Verges M.C."/>
            <person name="Zagorec M."/>
            <person name="Dalgaard P."/>
            <person name="Leisner J.J."/>
            <person name="Prevost H."/>
            <person name="Revol-Junelles A.M."/>
            <person name="Borges F."/>
        </authorList>
    </citation>
    <scope>NUCLEOTIDE SEQUENCE</scope>
    <source>
        <strain evidence="10">LMA28</strain>
    </source>
</reference>
<feature type="region of interest" description="Disordered" evidence="5">
    <location>
        <begin position="2187"/>
        <end position="2236"/>
    </location>
</feature>
<accession>K8E1V2</accession>
<evidence type="ECO:0000256" key="5">
    <source>
        <dbReference type="SAM" id="MobiDB-lite"/>
    </source>
</evidence>
<sequence>MSSQSRDGEKKRFIFNRGTLKKAFIISAASVLLFSPAAPIFQNGQFLGFQDQTASAAGLAEVSILGSSTLVSNTGTPTSNGTILSPNLDGNYDVDLTFEGQALANVGLADPKVVVFSLPPELEGKVVGGATIDIDAKLLPITPGDLPAVSVLIGAVDTALNTLKAAATPLGVDLTSLTTAFGAIRNAQDLGSYQASLPGVVSADGKSISVDFTDGLGLFVRQAFVDTFQPLRDAVNQLSFPFPASITLNPLLAALKLALNPVFNLVDTLVEDSSGLLTNFLSVNLLAGTSYDVKFAVSKPDAAQATIHAAAVKNPIIDASLLGAINSEGANATLIFANPIWDNYVIPAPSVNQVYVGDAAITGTVALTNPIPPGSTFEAIVTLADGSTVTAPVNAVDGSFSIDVSGKTLTANDVLSTIIQGTNSGVPKDSLSTETTVLAVPNPEWDAYVVKEPTISPVHVGDTNVTGTVTLNTPIPAGTTFTAVVTLPDGSKVNAPVGVDGVITVPLNGYVLQAGDTLSTIIQATNNGATKDSTPTVSTVLPEVNTEWENYVVTPPVISDVTVGDTNVTGTVSLATPIPAGTTFEAIVTLPNGSQVTAPVGIDGVITVPLNGYVLAADDVLNTIIQATNAGETKDSTNVATTVKAVTWGTYTVAAPSLQPIFTTATAIDGTVTLATPIPLGATFEAIATLPNGSTVSVPVNGDGSFSLPLGGVQLAAGEQVSVIVQGTLNGETRDSQVITATVQAVSNPEWDNYVVAAPVLDPLRVNDASLTGNVTLNTPIPAGTTFTAQVTLPDGSTISGIVAPNGAISLNLNGYPLVVGDTLSVIVQAKNGSQGKNSPAVSVTVLPVLVDPEWTNYVVATPTINPVRVGDTTATGAVTLNTPIPAGTTFTAEITLPGGTVVTAPVNPDGVISVDLGGANLVVGDTLTTVIKAKNGTDGKVSQSVTTTVIAAAVDPEWTNYVVATPVITPVYDDATSVTGMVTLNTPIPVGTTFTAAVTLPNGSVVTAPVNPDGAITVDLGGYTLVAGDTLTTVLQAKNGVDGKNSPTVTTTVLARDTNPEWTNYAIVAPVIDPTYDGSTVINGKVTLTTPIPVGSTFVAIVTLPNGTTATTDVQPDGTISVTNLGGYVLQEGDSFTTLVQGTNNGVIKNSPTVTTVVQAEPGNTEWENYVVAAPVIDPVHVGDATVTGTVTLATPIPVGTTFEALVTLPDGSVVSAPVNGDGNISVPLNGYVLQVGDTLSTLVQATNNGETKNSNAITTTVLGPIVDPEWTNYVVANPVIAPVYDDATTVTGTVTLSTPIPVGTTFSAIVTLPNGTKVSAAVQPDGVITVDLNGYVLVAGDQLSTVVEAKNGTDVKTSSSVGTTVLARDTNPEWTNYVVTAPTVNPIHVGDVALTGTVALAQPIPAGTTFTAYTILPDGSKVSAPVNPDGSISIDLTGKTLVAGDDLKTYIEATNGGQTKDSAQITTTVLAKEGNPEWDNYVVAAPVVDPIRAGATEITGTVTLNTPIPAGTTFTAIVTLPDGSKLTAPVNPDGSITVDLGGKTLVAGDTVVTYVEAANAGQTKDSAQITSTVLPADGDTEWTNYIVATPTVNPVYEGDTTVTGTVVLNTPIPAGTTFVAIVTLPDGSTVSAPVNPDGTISVDLGGKTLVAGDTISTLVEATHGGETKDSSTVTSTVLPKVVDPWESYVVADPTINPVHADDVAVTGTVTLTQPIPDGTTFVAIVTLPDGTKLTGTVAADGTITVPLNGATLEPGDVISTIVQAQNDGKTKDSNPVDSTILDPTGESDWDKYIVATPVLDPIYVGATQITGKVTLIQPIPDGTTFKATLVLPNGTKLTGTIEADGTITVDLDGNILTAGDTITEYIEATNENRVKEGPSASVQVQPREVDPWENYVVKEPTINPVHAGDKTVTGSVTLNQPIPAGVTFTAVVTLPDGSQVSGTVAEDGTITVDLGDVVLKEGDTISTVVVAHRGDETKESTPVESTILPGEIDPAWANYAITLPSIDDVYVSDTKVTGKVQLNTPIPNGTTFKALITFADGRTETVDLADDGTFKIDWTLLRAAHALTEGDSITATIQGTNAENLKTGPTATTIVLADKVPTSEWDSYVVAPPTIDPVHAGDQTITGKVTFNTPIPAGTTFVANVTLPNGTVIEAPIAVDGSYKVKVTGPQLKVGEKVSATVQAKNGTETKDSSAVSTTVLAKTGGSNGGNNGNSGNGGNTGNTGNTGNSGTGATTTNYGNKTYSKSDTFPQAGETQNSVFGLLGVLAIGLAGLFLFSKKNRKMTK</sequence>
<dbReference type="NCBIfam" id="TIGR01167">
    <property type="entry name" value="LPXTG_anchor"/>
    <property type="match status" value="1"/>
</dbReference>
<evidence type="ECO:0000256" key="6">
    <source>
        <dbReference type="SAM" id="Phobius"/>
    </source>
</evidence>
<evidence type="ECO:0000256" key="4">
    <source>
        <dbReference type="ARBA" id="ARBA00023088"/>
    </source>
</evidence>
<dbReference type="Proteomes" id="UP000000212">
    <property type="component" value="Chromosome"/>
</dbReference>
<gene>
    <name evidence="9" type="ORF">BN424_310</name>
</gene>
<protein>
    <submittedName>
        <fullName evidence="9">LPXTG-motif cell wall anchor domain protein</fullName>
    </submittedName>
</protein>
<evidence type="ECO:0000259" key="8">
    <source>
        <dbReference type="Pfam" id="PF20609"/>
    </source>
</evidence>
<dbReference type="Pfam" id="PF00746">
    <property type="entry name" value="Gram_pos_anchor"/>
    <property type="match status" value="1"/>
</dbReference>
<feature type="transmembrane region" description="Helical" evidence="6">
    <location>
        <begin position="2261"/>
        <end position="2279"/>
    </location>
</feature>
<keyword evidence="6" id="KW-1133">Transmembrane helix</keyword>
<evidence type="ECO:0000256" key="2">
    <source>
        <dbReference type="ARBA" id="ARBA00022525"/>
    </source>
</evidence>
<keyword evidence="3" id="KW-0732">Signal</keyword>
<keyword evidence="2" id="KW-0964">Secreted</keyword>
<evidence type="ECO:0000313" key="9">
    <source>
        <dbReference type="EMBL" id="CCO09790.2"/>
    </source>
</evidence>
<keyword evidence="6" id="KW-0472">Membrane</keyword>
<feature type="domain" description="Putative adhesive" evidence="8">
    <location>
        <begin position="57"/>
        <end position="331"/>
    </location>
</feature>
<evidence type="ECO:0000259" key="7">
    <source>
        <dbReference type="Pfam" id="PF00746"/>
    </source>
</evidence>
<feature type="domain" description="Gram-positive cocci surface proteins LPxTG" evidence="7">
    <location>
        <begin position="2246"/>
        <end position="2284"/>
    </location>
</feature>
<dbReference type="STRING" id="1234679.BN424_310"/>
<feature type="compositionally biased region" description="Polar residues" evidence="5">
    <location>
        <begin position="2187"/>
        <end position="2203"/>
    </location>
</feature>
<dbReference type="HOGENOM" id="CLU_234164_0_0_9"/>
<dbReference type="KEGG" id="cml:BN424_310"/>
<evidence type="ECO:0000313" key="10">
    <source>
        <dbReference type="Proteomes" id="UP000000212"/>
    </source>
</evidence>
<feature type="compositionally biased region" description="Low complexity" evidence="5">
    <location>
        <begin position="2225"/>
        <end position="2236"/>
    </location>
</feature>
<name>K8E1V2_CARML</name>
<keyword evidence="1" id="KW-0134">Cell wall</keyword>
<keyword evidence="4" id="KW-0572">Peptidoglycan-anchor</keyword>
<dbReference type="InterPro" id="IPR046762">
    <property type="entry name" value="pAdhesive_17"/>
</dbReference>
<evidence type="ECO:0000256" key="1">
    <source>
        <dbReference type="ARBA" id="ARBA00022512"/>
    </source>
</evidence>
<dbReference type="Pfam" id="PF20609">
    <property type="entry name" value="pAdhesive_17"/>
    <property type="match status" value="1"/>
</dbReference>
<keyword evidence="6" id="KW-0812">Transmembrane</keyword>
<proteinExistence type="predicted"/>
<dbReference type="EMBL" id="HE999757">
    <property type="protein sequence ID" value="CCO09790.2"/>
    <property type="molecule type" value="Genomic_DNA"/>
</dbReference>
<dbReference type="eggNOG" id="COG0689">
    <property type="taxonomic scope" value="Bacteria"/>
</dbReference>
<keyword evidence="10" id="KW-1185">Reference proteome</keyword>
<dbReference type="InterPro" id="IPR019931">
    <property type="entry name" value="LPXTG_anchor"/>
</dbReference>
<feature type="compositionally biased region" description="Gly residues" evidence="5">
    <location>
        <begin position="2208"/>
        <end position="2224"/>
    </location>
</feature>